<gene>
    <name evidence="2" type="ORF">L3081_00750</name>
</gene>
<dbReference type="CDD" id="cd00077">
    <property type="entry name" value="HDc"/>
    <property type="match status" value="1"/>
</dbReference>
<evidence type="ECO:0000259" key="1">
    <source>
        <dbReference type="Pfam" id="PF01966"/>
    </source>
</evidence>
<dbReference type="Pfam" id="PF01966">
    <property type="entry name" value="HD"/>
    <property type="match status" value="1"/>
</dbReference>
<keyword evidence="3" id="KW-1185">Reference proteome</keyword>
<dbReference type="InterPro" id="IPR052567">
    <property type="entry name" value="OP_Dioxygenase"/>
</dbReference>
<name>A0ABS9WW72_9GAMM</name>
<dbReference type="InterPro" id="IPR006674">
    <property type="entry name" value="HD_domain"/>
</dbReference>
<organism evidence="2 3">
    <name type="scientific">Colwellia maritima</name>
    <dbReference type="NCBI Taxonomy" id="2912588"/>
    <lineage>
        <taxon>Bacteria</taxon>
        <taxon>Pseudomonadati</taxon>
        <taxon>Pseudomonadota</taxon>
        <taxon>Gammaproteobacteria</taxon>
        <taxon>Alteromonadales</taxon>
        <taxon>Colwelliaceae</taxon>
        <taxon>Colwellia</taxon>
    </lineage>
</organism>
<evidence type="ECO:0000313" key="2">
    <source>
        <dbReference type="EMBL" id="MCI2282194.1"/>
    </source>
</evidence>
<dbReference type="SUPFAM" id="SSF109604">
    <property type="entry name" value="HD-domain/PDEase-like"/>
    <property type="match status" value="1"/>
</dbReference>
<dbReference type="InterPro" id="IPR006675">
    <property type="entry name" value="HDIG_dom"/>
</dbReference>
<dbReference type="NCBIfam" id="TIGR00277">
    <property type="entry name" value="HDIG"/>
    <property type="match status" value="1"/>
</dbReference>
<dbReference type="Gene3D" id="1.10.3210.10">
    <property type="entry name" value="Hypothetical protein af1432"/>
    <property type="match status" value="1"/>
</dbReference>
<reference evidence="2" key="1">
    <citation type="submission" date="2022-01" db="EMBL/GenBank/DDBJ databases">
        <title>Colwellia maritima, isolated from seawater.</title>
        <authorList>
            <person name="Kristyanto S."/>
            <person name="Jung J."/>
            <person name="Jeon C.O."/>
        </authorList>
    </citation>
    <scope>NUCLEOTIDE SEQUENCE</scope>
    <source>
        <strain evidence="2">MSW7</strain>
    </source>
</reference>
<sequence>MTINTNKAIQATKVDQVKASDTCAVIEQMFSDYGGQHYGEQCDQLIHAISCAHHAKQDNAPTLLIVAALLHDIGHFIADQQQLEGFDQWGHVNHAEIGANWLAQREFPASVYQPIRYHVEAKRYLAAKSNEQKRIAVSLSYASEQTLQQQGGRMSEQQQKLFELNPFFHQAVALRQYDDLGKPNEPITVSLTPWLLMIKQILAIKY</sequence>
<evidence type="ECO:0000313" key="3">
    <source>
        <dbReference type="Proteomes" id="UP001139646"/>
    </source>
</evidence>
<dbReference type="PANTHER" id="PTHR40202">
    <property type="match status" value="1"/>
</dbReference>
<comment type="caution">
    <text evidence="2">The sequence shown here is derived from an EMBL/GenBank/DDBJ whole genome shotgun (WGS) entry which is preliminary data.</text>
</comment>
<dbReference type="RefSeq" id="WP_242282768.1">
    <property type="nucleotide sequence ID" value="NZ_JAKKSL010000001.1"/>
</dbReference>
<dbReference type="InterPro" id="IPR003607">
    <property type="entry name" value="HD/PDEase_dom"/>
</dbReference>
<dbReference type="Proteomes" id="UP001139646">
    <property type="component" value="Unassembled WGS sequence"/>
</dbReference>
<protein>
    <submittedName>
        <fullName evidence="2">HD domain-containing protein</fullName>
    </submittedName>
</protein>
<accession>A0ABS9WW72</accession>
<dbReference type="PANTHER" id="PTHR40202:SF1">
    <property type="entry name" value="HD DOMAIN-CONTAINING PROTEIN"/>
    <property type="match status" value="1"/>
</dbReference>
<dbReference type="EMBL" id="JAKKSL010000001">
    <property type="protein sequence ID" value="MCI2282194.1"/>
    <property type="molecule type" value="Genomic_DNA"/>
</dbReference>
<proteinExistence type="predicted"/>
<feature type="domain" description="HD" evidence="1">
    <location>
        <begin position="58"/>
        <end position="133"/>
    </location>
</feature>